<accession>A0AA41YU82</accession>
<evidence type="ECO:0000313" key="2">
    <source>
        <dbReference type="EMBL" id="MCW3476575.1"/>
    </source>
</evidence>
<dbReference type="EMBL" id="JAPDNT010000021">
    <property type="protein sequence ID" value="MCW3476575.1"/>
    <property type="molecule type" value="Genomic_DNA"/>
</dbReference>
<comment type="caution">
    <text evidence="2">The sequence shown here is derived from an EMBL/GenBank/DDBJ whole genome shotgun (WGS) entry which is preliminary data.</text>
</comment>
<dbReference type="PROSITE" id="PS50943">
    <property type="entry name" value="HTH_CROC1"/>
    <property type="match status" value="1"/>
</dbReference>
<evidence type="ECO:0000313" key="3">
    <source>
        <dbReference type="Proteomes" id="UP001165679"/>
    </source>
</evidence>
<dbReference type="RefSeq" id="WP_264715385.1">
    <property type="nucleotide sequence ID" value="NZ_JAPDNT010000021.1"/>
</dbReference>
<dbReference type="CDD" id="cd00093">
    <property type="entry name" value="HTH_XRE"/>
    <property type="match status" value="1"/>
</dbReference>
<reference evidence="2" key="1">
    <citation type="submission" date="2022-09" db="EMBL/GenBank/DDBJ databases">
        <title>Rhodovastum sp. nov. RN2-1 isolated from soil in Seongnam, South Korea.</title>
        <authorList>
            <person name="Le N.T."/>
        </authorList>
    </citation>
    <scope>NUCLEOTIDE SEQUENCE</scope>
    <source>
        <strain evidence="2">RN2-1</strain>
    </source>
</reference>
<gene>
    <name evidence="2" type="ORF">OL599_18585</name>
</gene>
<protein>
    <submittedName>
        <fullName evidence="2">Helix-turn-helix domain-containing protein</fullName>
    </submittedName>
</protein>
<dbReference type="SUPFAM" id="SSF47413">
    <property type="entry name" value="lambda repressor-like DNA-binding domains"/>
    <property type="match status" value="1"/>
</dbReference>
<dbReference type="GO" id="GO:0003677">
    <property type="term" value="F:DNA binding"/>
    <property type="evidence" value="ECO:0007669"/>
    <property type="project" value="InterPro"/>
</dbReference>
<dbReference type="InterPro" id="IPR010982">
    <property type="entry name" value="Lambda_DNA-bd_dom_sf"/>
</dbReference>
<feature type="domain" description="HTH cro/C1-type" evidence="1">
    <location>
        <begin position="43"/>
        <end position="99"/>
    </location>
</feature>
<keyword evidence="3" id="KW-1185">Reference proteome</keyword>
<dbReference type="Gene3D" id="1.10.260.40">
    <property type="entry name" value="lambda repressor-like DNA-binding domains"/>
    <property type="match status" value="1"/>
</dbReference>
<proteinExistence type="predicted"/>
<organism evidence="2 3">
    <name type="scientific">Limobrevibacterium gyesilva</name>
    <dbReference type="NCBI Taxonomy" id="2991712"/>
    <lineage>
        <taxon>Bacteria</taxon>
        <taxon>Pseudomonadati</taxon>
        <taxon>Pseudomonadota</taxon>
        <taxon>Alphaproteobacteria</taxon>
        <taxon>Acetobacterales</taxon>
        <taxon>Acetobacteraceae</taxon>
        <taxon>Limobrevibacterium</taxon>
    </lineage>
</organism>
<dbReference type="Proteomes" id="UP001165679">
    <property type="component" value="Unassembled WGS sequence"/>
</dbReference>
<reference evidence="2" key="2">
    <citation type="submission" date="2022-10" db="EMBL/GenBank/DDBJ databases">
        <authorList>
            <person name="Trinh H.N."/>
        </authorList>
    </citation>
    <scope>NUCLEOTIDE SEQUENCE</scope>
    <source>
        <strain evidence="2">RN2-1</strain>
    </source>
</reference>
<dbReference type="InterPro" id="IPR001387">
    <property type="entry name" value="Cro/C1-type_HTH"/>
</dbReference>
<dbReference type="SMART" id="SM00530">
    <property type="entry name" value="HTH_XRE"/>
    <property type="match status" value="1"/>
</dbReference>
<dbReference type="Pfam" id="PF01381">
    <property type="entry name" value="HTH_3"/>
    <property type="match status" value="1"/>
</dbReference>
<evidence type="ECO:0000259" key="1">
    <source>
        <dbReference type="PROSITE" id="PS50943"/>
    </source>
</evidence>
<dbReference type="AlphaFoldDB" id="A0AA41YU82"/>
<sequence length="121" mass="13563">MNGDRDADNIGPFGSSFDDFLSERGLLEETTEYAVKAVFSWQLNEARKAKGLTKREFAELLGTSRSQLDRILDPDNDAVTLETLRKAAQLLGKRVRLELTDAAMREAGPAEVPRRRRLRAA</sequence>
<name>A0AA41YU82_9PROT</name>